<dbReference type="Proteomes" id="UP000824063">
    <property type="component" value="Unassembled WGS sequence"/>
</dbReference>
<evidence type="ECO:0000256" key="1">
    <source>
        <dbReference type="SAM" id="Coils"/>
    </source>
</evidence>
<evidence type="ECO:0008006" key="4">
    <source>
        <dbReference type="Google" id="ProtNLM"/>
    </source>
</evidence>
<feature type="coiled-coil region" evidence="1">
    <location>
        <begin position="1"/>
        <end position="35"/>
    </location>
</feature>
<evidence type="ECO:0000313" key="2">
    <source>
        <dbReference type="EMBL" id="HIZ53783.1"/>
    </source>
</evidence>
<keyword evidence="1" id="KW-0175">Coiled coil</keyword>
<sequence>MKDLQQTIRNLTSEVNKIKEVVDTLSDELTKVNAKLNPPQADDGEERNDIGTKINSDVVVKKSTELSRVVDF</sequence>
<name>A0A9D2F873_9ENTE</name>
<dbReference type="EMBL" id="DXBN01000168">
    <property type="protein sequence ID" value="HIZ53783.1"/>
    <property type="molecule type" value="Genomic_DNA"/>
</dbReference>
<reference evidence="2" key="2">
    <citation type="submission" date="2021-04" db="EMBL/GenBank/DDBJ databases">
        <authorList>
            <person name="Gilroy R."/>
        </authorList>
    </citation>
    <scope>NUCLEOTIDE SEQUENCE</scope>
    <source>
        <strain evidence="2">CHK172-16539</strain>
    </source>
</reference>
<evidence type="ECO:0000313" key="3">
    <source>
        <dbReference type="Proteomes" id="UP000824063"/>
    </source>
</evidence>
<gene>
    <name evidence="2" type="ORF">IAA20_07575</name>
</gene>
<accession>A0A9D2F873</accession>
<reference evidence="2" key="1">
    <citation type="journal article" date="2021" name="PeerJ">
        <title>Extensive microbial diversity within the chicken gut microbiome revealed by metagenomics and culture.</title>
        <authorList>
            <person name="Gilroy R."/>
            <person name="Ravi A."/>
            <person name="Getino M."/>
            <person name="Pursley I."/>
            <person name="Horton D.L."/>
            <person name="Alikhan N.F."/>
            <person name="Baker D."/>
            <person name="Gharbi K."/>
            <person name="Hall N."/>
            <person name="Watson M."/>
            <person name="Adriaenssens E.M."/>
            <person name="Foster-Nyarko E."/>
            <person name="Jarju S."/>
            <person name="Secka A."/>
            <person name="Antonio M."/>
            <person name="Oren A."/>
            <person name="Chaudhuri R.R."/>
            <person name="La Ragione R."/>
            <person name="Hildebrand F."/>
            <person name="Pallen M.J."/>
        </authorList>
    </citation>
    <scope>NUCLEOTIDE SEQUENCE</scope>
    <source>
        <strain evidence="2">CHK172-16539</strain>
    </source>
</reference>
<dbReference type="AlphaFoldDB" id="A0A9D2F873"/>
<organism evidence="2 3">
    <name type="scientific">Candidatus Enterococcus avicola</name>
    <dbReference type="NCBI Taxonomy" id="2838561"/>
    <lineage>
        <taxon>Bacteria</taxon>
        <taxon>Bacillati</taxon>
        <taxon>Bacillota</taxon>
        <taxon>Bacilli</taxon>
        <taxon>Lactobacillales</taxon>
        <taxon>Enterococcaceae</taxon>
        <taxon>Enterococcus</taxon>
    </lineage>
</organism>
<proteinExistence type="predicted"/>
<protein>
    <recommendedName>
        <fullName evidence="4">P10</fullName>
    </recommendedName>
</protein>
<comment type="caution">
    <text evidence="2">The sequence shown here is derived from an EMBL/GenBank/DDBJ whole genome shotgun (WGS) entry which is preliminary data.</text>
</comment>